<dbReference type="Proteomes" id="UP000595691">
    <property type="component" value="Chromosome"/>
</dbReference>
<keyword evidence="2" id="KW-0813">Transport</keyword>
<feature type="transmembrane region" description="Helical" evidence="6">
    <location>
        <begin position="313"/>
        <end position="334"/>
    </location>
</feature>
<feature type="transmembrane region" description="Helical" evidence="6">
    <location>
        <begin position="262"/>
        <end position="278"/>
    </location>
</feature>
<comment type="subcellular location">
    <subcellularLocation>
        <location evidence="1">Membrane</location>
        <topology evidence="1">Multi-pass membrane protein</topology>
    </subcellularLocation>
</comment>
<feature type="transmembrane region" description="Helical" evidence="6">
    <location>
        <begin position="56"/>
        <end position="75"/>
    </location>
</feature>
<dbReference type="NCBIfam" id="TIGR00784">
    <property type="entry name" value="citMHS"/>
    <property type="match status" value="1"/>
</dbReference>
<keyword evidence="9" id="KW-1185">Reference proteome</keyword>
<evidence type="ECO:0000256" key="6">
    <source>
        <dbReference type="SAM" id="Phobius"/>
    </source>
</evidence>
<evidence type="ECO:0000259" key="7">
    <source>
        <dbReference type="Pfam" id="PF03600"/>
    </source>
</evidence>
<feature type="transmembrane region" description="Helical" evidence="6">
    <location>
        <begin position="87"/>
        <end position="106"/>
    </location>
</feature>
<evidence type="ECO:0000313" key="8">
    <source>
        <dbReference type="EMBL" id="QQZ11600.1"/>
    </source>
</evidence>
<reference evidence="8 9" key="1">
    <citation type="submission" date="2020-11" db="EMBL/GenBank/DDBJ databases">
        <title>Taxonomic evaluation of the Bacillus sporothermodurans group of bacteria based on whole genome sequences.</title>
        <authorList>
            <person name="Fiedler G."/>
            <person name="Herbstmann A.-D."/>
            <person name="Doll E."/>
            <person name="Wenning M."/>
            <person name="Brinks E."/>
            <person name="Kabisch J."/>
            <person name="Breitenwieser F."/>
            <person name="Lappann M."/>
            <person name="Boehnlein C."/>
            <person name="Franz C."/>
        </authorList>
    </citation>
    <scope>NUCLEOTIDE SEQUENCE [LARGE SCALE GENOMIC DNA]</scope>
    <source>
        <strain evidence="8 9">JCM 19841</strain>
    </source>
</reference>
<feature type="domain" description="Citrate transporter-like" evidence="7">
    <location>
        <begin position="46"/>
        <end position="408"/>
    </location>
</feature>
<dbReference type="InterPro" id="IPR004680">
    <property type="entry name" value="Cit_transptr-like_dom"/>
</dbReference>
<feature type="transmembrane region" description="Helical" evidence="6">
    <location>
        <begin position="408"/>
        <end position="430"/>
    </location>
</feature>
<feature type="transmembrane region" description="Helical" evidence="6">
    <location>
        <begin position="32"/>
        <end position="50"/>
    </location>
</feature>
<accession>A0ABX7E8B5</accession>
<evidence type="ECO:0000256" key="4">
    <source>
        <dbReference type="ARBA" id="ARBA00022989"/>
    </source>
</evidence>
<gene>
    <name evidence="8" type="ORF">I5776_18165</name>
</gene>
<evidence type="ECO:0000256" key="3">
    <source>
        <dbReference type="ARBA" id="ARBA00022692"/>
    </source>
</evidence>
<evidence type="ECO:0000313" key="9">
    <source>
        <dbReference type="Proteomes" id="UP000595691"/>
    </source>
</evidence>
<dbReference type="Pfam" id="PF03600">
    <property type="entry name" value="CitMHS"/>
    <property type="match status" value="1"/>
</dbReference>
<sequence>MNLNLFNHFIVKTVTILKISPILNIQTREVKIMLAILGFLMIIIFMILIMTKRLSAMIALMVIPVIFALIGGFGSKMGPMALEGIKSVAPTGIMILFAILFFGIMIDAGVFDPIISTILKVVKGDPVKIAIGTAILALLISLDGDGTTTYMITISAMLPLYKRIGMRPLVLAGIAVSASGVMNLLPWGGPTARAMTALHLEMSDIFTPVIPSMIGGVLFVLFMAFCLGRKERKRVGILKIDYSTMAEIAVTSEGASLKRPKLIIVNYALTILLLVALIKEVLPTTVLFMIGFAIAITMNYPKLSDQKERIAHYADNALSVVSMVFAAGIFTGILSGTKMVDAMANTMITHIPDAFGSHFALITAIISAPFTFFMSNDAFYYGVLPLLAKAASGYGIDPAMIGRASLLGLPVHLLSPLVPSTYLLVGMVGADFGDLQRSFLKWACGSTVVMIVVALLLSIIPL</sequence>
<dbReference type="EMBL" id="CP065425">
    <property type="protein sequence ID" value="QQZ11600.1"/>
    <property type="molecule type" value="Genomic_DNA"/>
</dbReference>
<keyword evidence="3 6" id="KW-0812">Transmembrane</keyword>
<feature type="transmembrane region" description="Helical" evidence="6">
    <location>
        <begin position="354"/>
        <end position="373"/>
    </location>
</feature>
<organism evidence="8 9">
    <name type="scientific">Heyndrickxia vini</name>
    <dbReference type="NCBI Taxonomy" id="1476025"/>
    <lineage>
        <taxon>Bacteria</taxon>
        <taxon>Bacillati</taxon>
        <taxon>Bacillota</taxon>
        <taxon>Bacilli</taxon>
        <taxon>Bacillales</taxon>
        <taxon>Bacillaceae</taxon>
        <taxon>Heyndrickxia</taxon>
    </lineage>
</organism>
<evidence type="ECO:0000256" key="5">
    <source>
        <dbReference type="ARBA" id="ARBA00023136"/>
    </source>
</evidence>
<proteinExistence type="predicted"/>
<feature type="transmembrane region" description="Helical" evidence="6">
    <location>
        <begin position="205"/>
        <end position="227"/>
    </location>
</feature>
<feature type="transmembrane region" description="Helical" evidence="6">
    <location>
        <begin position="442"/>
        <end position="460"/>
    </location>
</feature>
<keyword evidence="5 6" id="KW-0472">Membrane</keyword>
<evidence type="ECO:0000256" key="1">
    <source>
        <dbReference type="ARBA" id="ARBA00004141"/>
    </source>
</evidence>
<dbReference type="InterPro" id="IPR014738">
    <property type="entry name" value="Citrate_transporter"/>
</dbReference>
<name>A0ABX7E8B5_9BACI</name>
<keyword evidence="4 6" id="KW-1133">Transmembrane helix</keyword>
<protein>
    <submittedName>
        <fullName evidence="8">CitMHS family transporter</fullName>
    </submittedName>
</protein>
<evidence type="ECO:0000256" key="2">
    <source>
        <dbReference type="ARBA" id="ARBA00022448"/>
    </source>
</evidence>
<feature type="transmembrane region" description="Helical" evidence="6">
    <location>
        <begin position="126"/>
        <end position="143"/>
    </location>
</feature>
<feature type="transmembrane region" description="Helical" evidence="6">
    <location>
        <begin position="164"/>
        <end position="185"/>
    </location>
</feature>